<name>A0A9D1ENX1_9FIRM</name>
<gene>
    <name evidence="2" type="ORF">IAD01_05835</name>
</gene>
<comment type="caution">
    <text evidence="2">The sequence shown here is derived from an EMBL/GenBank/DDBJ whole genome shotgun (WGS) entry which is preliminary data.</text>
</comment>
<proteinExistence type="predicted"/>
<evidence type="ECO:0000313" key="2">
    <source>
        <dbReference type="EMBL" id="HIS24906.1"/>
    </source>
</evidence>
<keyword evidence="1" id="KW-0812">Transmembrane</keyword>
<protein>
    <submittedName>
        <fullName evidence="2">Uncharacterized protein</fullName>
    </submittedName>
</protein>
<evidence type="ECO:0000256" key="1">
    <source>
        <dbReference type="SAM" id="Phobius"/>
    </source>
</evidence>
<accession>A0A9D1ENX1</accession>
<feature type="transmembrane region" description="Helical" evidence="1">
    <location>
        <begin position="16"/>
        <end position="41"/>
    </location>
</feature>
<evidence type="ECO:0000313" key="3">
    <source>
        <dbReference type="Proteomes" id="UP000823982"/>
    </source>
</evidence>
<sequence length="51" mass="5617">MFEDFNIDLEAFIDSLGIMGIGMLGIFIVIAVIMGAMYLLTGIFKDKGDKK</sequence>
<dbReference type="EMBL" id="DVIR01000056">
    <property type="protein sequence ID" value="HIS24906.1"/>
    <property type="molecule type" value="Genomic_DNA"/>
</dbReference>
<dbReference type="AlphaFoldDB" id="A0A9D1ENX1"/>
<dbReference type="Proteomes" id="UP000823982">
    <property type="component" value="Unassembled WGS sequence"/>
</dbReference>
<keyword evidence="1" id="KW-1133">Transmembrane helix</keyword>
<organism evidence="2 3">
    <name type="scientific">Candidatus Faeciplasma gallinarum</name>
    <dbReference type="NCBI Taxonomy" id="2840799"/>
    <lineage>
        <taxon>Bacteria</taxon>
        <taxon>Bacillati</taxon>
        <taxon>Bacillota</taxon>
        <taxon>Clostridia</taxon>
        <taxon>Eubacteriales</taxon>
        <taxon>Oscillospiraceae</taxon>
        <taxon>Oscillospiraceae incertae sedis</taxon>
        <taxon>Candidatus Faeciplasma</taxon>
    </lineage>
</organism>
<reference evidence="2" key="1">
    <citation type="submission" date="2020-10" db="EMBL/GenBank/DDBJ databases">
        <authorList>
            <person name="Gilroy R."/>
        </authorList>
    </citation>
    <scope>NUCLEOTIDE SEQUENCE</scope>
    <source>
        <strain evidence="2">CHK157-1446</strain>
    </source>
</reference>
<reference evidence="2" key="2">
    <citation type="journal article" date="2021" name="PeerJ">
        <title>Extensive microbial diversity within the chicken gut microbiome revealed by metagenomics and culture.</title>
        <authorList>
            <person name="Gilroy R."/>
            <person name="Ravi A."/>
            <person name="Getino M."/>
            <person name="Pursley I."/>
            <person name="Horton D.L."/>
            <person name="Alikhan N.F."/>
            <person name="Baker D."/>
            <person name="Gharbi K."/>
            <person name="Hall N."/>
            <person name="Watson M."/>
            <person name="Adriaenssens E.M."/>
            <person name="Foster-Nyarko E."/>
            <person name="Jarju S."/>
            <person name="Secka A."/>
            <person name="Antonio M."/>
            <person name="Oren A."/>
            <person name="Chaudhuri R.R."/>
            <person name="La Ragione R."/>
            <person name="Hildebrand F."/>
            <person name="Pallen M.J."/>
        </authorList>
    </citation>
    <scope>NUCLEOTIDE SEQUENCE</scope>
    <source>
        <strain evidence="2">CHK157-1446</strain>
    </source>
</reference>
<keyword evidence="1" id="KW-0472">Membrane</keyword>